<keyword evidence="2" id="KW-1185">Reference proteome</keyword>
<proteinExistence type="predicted"/>
<gene>
    <name evidence="1" type="ORF">GTW23_01265</name>
</gene>
<sequence length="161" mass="18754">MNIAVGRIPRRCRDEISVWLQEQRFTHFITLTTHDPSLTIEGARGRLKQWDARLNRALYGPKWAQKRDELVWFFAFLEAPFSNPHWHLLLRVDDSPVTGKLIETRTPYDTVKRVWSRLAPAGTIDVQPVTDKIDTELVDYVGKQLGSVTRYTSFVTPDEFR</sequence>
<comment type="caution">
    <text evidence="1">The sequence shown here is derived from an EMBL/GenBank/DDBJ whole genome shotgun (WGS) entry which is preliminary data.</text>
</comment>
<accession>A0ABT1CKR4</accession>
<dbReference type="Proteomes" id="UP001320715">
    <property type="component" value="Unassembled WGS sequence"/>
</dbReference>
<dbReference type="RefSeq" id="WP_252914335.1">
    <property type="nucleotide sequence ID" value="NZ_JAAAML010000001.1"/>
</dbReference>
<evidence type="ECO:0008006" key="3">
    <source>
        <dbReference type="Google" id="ProtNLM"/>
    </source>
</evidence>
<protein>
    <recommendedName>
        <fullName evidence="3">Transposase</fullName>
    </recommendedName>
</protein>
<name>A0ABT1CKR4_9HYPH</name>
<organism evidence="1 2">
    <name type="scientific">Hoeflea alexandrii</name>
    <dbReference type="NCBI Taxonomy" id="288436"/>
    <lineage>
        <taxon>Bacteria</taxon>
        <taxon>Pseudomonadati</taxon>
        <taxon>Pseudomonadota</taxon>
        <taxon>Alphaproteobacteria</taxon>
        <taxon>Hyphomicrobiales</taxon>
        <taxon>Rhizobiaceae</taxon>
        <taxon>Hoeflea</taxon>
    </lineage>
</organism>
<evidence type="ECO:0000313" key="1">
    <source>
        <dbReference type="EMBL" id="MCO6406789.1"/>
    </source>
</evidence>
<dbReference type="EMBL" id="JAAAML010000001">
    <property type="protein sequence ID" value="MCO6406789.1"/>
    <property type="molecule type" value="Genomic_DNA"/>
</dbReference>
<reference evidence="1 2" key="1">
    <citation type="submission" date="2020-01" db="EMBL/GenBank/DDBJ databases">
        <title>Genomes of bacteria type strains.</title>
        <authorList>
            <person name="Chen J."/>
            <person name="Zhu S."/>
            <person name="Yang J."/>
        </authorList>
    </citation>
    <scope>NUCLEOTIDE SEQUENCE [LARGE SCALE GENOMIC DNA]</scope>
    <source>
        <strain evidence="1 2">DSM 16655</strain>
    </source>
</reference>
<evidence type="ECO:0000313" key="2">
    <source>
        <dbReference type="Proteomes" id="UP001320715"/>
    </source>
</evidence>